<evidence type="ECO:0000313" key="1">
    <source>
        <dbReference type="EMBL" id="KAI0056584.1"/>
    </source>
</evidence>
<accession>A0ACB8SJ83</accession>
<feature type="non-terminal residue" evidence="1">
    <location>
        <position position="290"/>
    </location>
</feature>
<proteinExistence type="predicted"/>
<feature type="non-terminal residue" evidence="1">
    <location>
        <position position="1"/>
    </location>
</feature>
<dbReference type="EMBL" id="MU277261">
    <property type="protein sequence ID" value="KAI0056584.1"/>
    <property type="molecule type" value="Genomic_DNA"/>
</dbReference>
<sequence length="290" mass="32111">PQDEEIVALKAHRPHRPGFSAKQVSVLALPGKLGWKGAPMVDVRLDSCADVTLISEQCYKSLPGPPKLSKGMRVQLSQLTVGDGAQSLGFIRLPIFFPVRPGLMLKVECEAYVVPDMTVPVLLGEDFHLNYELSVSRNLETGTIVEFQGTSFRLPARAIHRRAKNKRRRTAAAVAKRSREIRAIQDYRIPPDSIKTIQVEGSLLDDRQWLVERSLLSSGREDVFVTPNTLFSAASPFVQVANTTPLSRFIRKGDVVGTIIDPAEFFDSPKDLSQLERMVEHSSKVAALIA</sequence>
<reference evidence="1" key="1">
    <citation type="submission" date="2021-03" db="EMBL/GenBank/DDBJ databases">
        <authorList>
            <consortium name="DOE Joint Genome Institute"/>
            <person name="Ahrendt S."/>
            <person name="Looney B.P."/>
            <person name="Miyauchi S."/>
            <person name="Morin E."/>
            <person name="Drula E."/>
            <person name="Courty P.E."/>
            <person name="Chicoki N."/>
            <person name="Fauchery L."/>
            <person name="Kohler A."/>
            <person name="Kuo A."/>
            <person name="Labutti K."/>
            <person name="Pangilinan J."/>
            <person name="Lipzen A."/>
            <person name="Riley R."/>
            <person name="Andreopoulos W."/>
            <person name="He G."/>
            <person name="Johnson J."/>
            <person name="Barry K.W."/>
            <person name="Grigoriev I.V."/>
            <person name="Nagy L."/>
            <person name="Hibbett D."/>
            <person name="Henrissat B."/>
            <person name="Matheny P.B."/>
            <person name="Labbe J."/>
            <person name="Martin F."/>
        </authorList>
    </citation>
    <scope>NUCLEOTIDE SEQUENCE</scope>
    <source>
        <strain evidence="1">HHB10654</strain>
    </source>
</reference>
<protein>
    <submittedName>
        <fullName evidence="1">Uncharacterized protein</fullName>
    </submittedName>
</protein>
<dbReference type="Proteomes" id="UP000814140">
    <property type="component" value="Unassembled WGS sequence"/>
</dbReference>
<name>A0ACB8SJ83_9AGAM</name>
<gene>
    <name evidence="1" type="ORF">BV25DRAFT_1781063</name>
</gene>
<keyword evidence="2" id="KW-1185">Reference proteome</keyword>
<organism evidence="1 2">
    <name type="scientific">Artomyces pyxidatus</name>
    <dbReference type="NCBI Taxonomy" id="48021"/>
    <lineage>
        <taxon>Eukaryota</taxon>
        <taxon>Fungi</taxon>
        <taxon>Dikarya</taxon>
        <taxon>Basidiomycota</taxon>
        <taxon>Agaricomycotina</taxon>
        <taxon>Agaricomycetes</taxon>
        <taxon>Russulales</taxon>
        <taxon>Auriscalpiaceae</taxon>
        <taxon>Artomyces</taxon>
    </lineage>
</organism>
<reference evidence="1" key="2">
    <citation type="journal article" date="2022" name="New Phytol.">
        <title>Evolutionary transition to the ectomycorrhizal habit in the genomes of a hyperdiverse lineage of mushroom-forming fungi.</title>
        <authorList>
            <person name="Looney B."/>
            <person name="Miyauchi S."/>
            <person name="Morin E."/>
            <person name="Drula E."/>
            <person name="Courty P.E."/>
            <person name="Kohler A."/>
            <person name="Kuo A."/>
            <person name="LaButti K."/>
            <person name="Pangilinan J."/>
            <person name="Lipzen A."/>
            <person name="Riley R."/>
            <person name="Andreopoulos W."/>
            <person name="He G."/>
            <person name="Johnson J."/>
            <person name="Nolan M."/>
            <person name="Tritt A."/>
            <person name="Barry K.W."/>
            <person name="Grigoriev I.V."/>
            <person name="Nagy L.G."/>
            <person name="Hibbett D."/>
            <person name="Henrissat B."/>
            <person name="Matheny P.B."/>
            <person name="Labbe J."/>
            <person name="Martin F.M."/>
        </authorList>
    </citation>
    <scope>NUCLEOTIDE SEQUENCE</scope>
    <source>
        <strain evidence="1">HHB10654</strain>
    </source>
</reference>
<comment type="caution">
    <text evidence="1">The sequence shown here is derived from an EMBL/GenBank/DDBJ whole genome shotgun (WGS) entry which is preliminary data.</text>
</comment>
<evidence type="ECO:0000313" key="2">
    <source>
        <dbReference type="Proteomes" id="UP000814140"/>
    </source>
</evidence>